<dbReference type="InterPro" id="IPR034804">
    <property type="entry name" value="SQR/QFR_C/D"/>
</dbReference>
<dbReference type="STRING" id="42354.SAMN05216333_11661"/>
<evidence type="ECO:0000256" key="9">
    <source>
        <dbReference type="ARBA" id="ARBA00022617"/>
    </source>
</evidence>
<evidence type="ECO:0000256" key="14">
    <source>
        <dbReference type="ARBA" id="ARBA00023004"/>
    </source>
</evidence>
<sequence length="117" mass="13491">MVRPSRLAVTGAHYGLKDWLAQRVTAVLMVIYLIVLTTVLLVAAPQDYAAWKAVFSHQWLRITTLVFFICLFWHAWVGMRNILMDYVHATAIRLTVQIAVITALLFYLIWATEILWS</sequence>
<keyword evidence="13 18" id="KW-1133">Transmembrane helix</keyword>
<dbReference type="GO" id="GO:0006099">
    <property type="term" value="P:tricarboxylic acid cycle"/>
    <property type="evidence" value="ECO:0007669"/>
    <property type="project" value="UniProtKB-UniPathway"/>
</dbReference>
<dbReference type="PANTHER" id="PTHR38689">
    <property type="entry name" value="SUCCINATE DEHYDROGENASE HYDROPHOBIC MEMBRANE ANCHOR SUBUNIT"/>
    <property type="match status" value="1"/>
</dbReference>
<evidence type="ECO:0000256" key="17">
    <source>
        <dbReference type="PIRSR" id="PIRSR000169-2"/>
    </source>
</evidence>
<feature type="transmembrane region" description="Helical" evidence="18">
    <location>
        <begin position="20"/>
        <end position="44"/>
    </location>
</feature>
<dbReference type="Proteomes" id="UP000198814">
    <property type="component" value="Unassembled WGS sequence"/>
</dbReference>
<gene>
    <name evidence="19" type="ORF">SAMN05216333_11661</name>
</gene>
<dbReference type="PIRSF" id="PIRSF000169">
    <property type="entry name" value="SDH_D"/>
    <property type="match status" value="1"/>
</dbReference>
<keyword evidence="20" id="KW-1185">Reference proteome</keyword>
<evidence type="ECO:0000256" key="10">
    <source>
        <dbReference type="ARBA" id="ARBA00022692"/>
    </source>
</evidence>
<dbReference type="RefSeq" id="WP_090319790.1">
    <property type="nucleotide sequence ID" value="NZ_FNOE01000015.1"/>
</dbReference>
<comment type="function">
    <text evidence="1">Membrane-anchoring subunit of succinate dehydrogenase (SDH).</text>
</comment>
<evidence type="ECO:0000256" key="11">
    <source>
        <dbReference type="ARBA" id="ARBA00022723"/>
    </source>
</evidence>
<keyword evidence="14 17" id="KW-0408">Iron</keyword>
<dbReference type="GO" id="GO:0017004">
    <property type="term" value="P:cytochrome complex assembly"/>
    <property type="evidence" value="ECO:0007669"/>
    <property type="project" value="TreeGrafter"/>
</dbReference>
<evidence type="ECO:0000313" key="20">
    <source>
        <dbReference type="Proteomes" id="UP000198814"/>
    </source>
</evidence>
<dbReference type="InterPro" id="IPR014312">
    <property type="entry name" value="Succ_DH_anchor"/>
</dbReference>
<evidence type="ECO:0000256" key="12">
    <source>
        <dbReference type="ARBA" id="ARBA00022982"/>
    </source>
</evidence>
<feature type="binding site" evidence="16">
    <location>
        <position position="86"/>
    </location>
    <ligand>
        <name>a ubiquinone</name>
        <dbReference type="ChEBI" id="CHEBI:16389"/>
    </ligand>
</feature>
<dbReference type="CDD" id="cd03494">
    <property type="entry name" value="SQR_TypeC_SdhD"/>
    <property type="match status" value="1"/>
</dbReference>
<dbReference type="SUPFAM" id="SSF81343">
    <property type="entry name" value="Fumarate reductase respiratory complex transmembrane subunits"/>
    <property type="match status" value="1"/>
</dbReference>
<dbReference type="Pfam" id="PF01127">
    <property type="entry name" value="Sdh_cyt"/>
    <property type="match status" value="1"/>
</dbReference>
<dbReference type="PANTHER" id="PTHR38689:SF1">
    <property type="entry name" value="SUCCINATE DEHYDROGENASE HYDROPHOBIC MEMBRANE ANCHOR SUBUNIT"/>
    <property type="match status" value="1"/>
</dbReference>
<keyword evidence="10 18" id="KW-0812">Transmembrane</keyword>
<dbReference type="AlphaFoldDB" id="A0A1H8S346"/>
<evidence type="ECO:0000256" key="18">
    <source>
        <dbReference type="SAM" id="Phobius"/>
    </source>
</evidence>
<keyword evidence="15 18" id="KW-0472">Membrane</keyword>
<protein>
    <recommendedName>
        <fullName evidence="4">Succinate dehydrogenase hydrophobic membrane anchor subunit</fullName>
    </recommendedName>
</protein>
<comment type="cofactor">
    <cofactor evidence="17">
        <name>heme</name>
        <dbReference type="ChEBI" id="CHEBI:30413"/>
    </cofactor>
    <text evidence="17">The heme is bound between the two transmembrane subunits.</text>
</comment>
<keyword evidence="7" id="KW-0997">Cell inner membrane</keyword>
<name>A0A1H8S346_9PROT</name>
<keyword evidence="11 17" id="KW-0479">Metal-binding</keyword>
<dbReference type="InterPro" id="IPR000701">
    <property type="entry name" value="SuccDH_FuR_B_TM-su"/>
</dbReference>
<evidence type="ECO:0000256" key="16">
    <source>
        <dbReference type="PIRSR" id="PIRSR000169-1"/>
    </source>
</evidence>
<keyword evidence="5" id="KW-0813">Transport</keyword>
<keyword evidence="9 17" id="KW-0349">Heme</keyword>
<dbReference type="UniPathway" id="UPA00223"/>
<keyword evidence="12" id="KW-0249">Electron transport</keyword>
<evidence type="ECO:0000313" key="19">
    <source>
        <dbReference type="EMBL" id="SEO73012.1"/>
    </source>
</evidence>
<organism evidence="19 20">
    <name type="scientific">Nitrosomonas oligotropha</name>
    <dbReference type="NCBI Taxonomy" id="42354"/>
    <lineage>
        <taxon>Bacteria</taxon>
        <taxon>Pseudomonadati</taxon>
        <taxon>Pseudomonadota</taxon>
        <taxon>Betaproteobacteria</taxon>
        <taxon>Nitrosomonadales</taxon>
        <taxon>Nitrosomonadaceae</taxon>
        <taxon>Nitrosomonas</taxon>
    </lineage>
</organism>
<feature type="binding site" description="axial binding residue" evidence="17">
    <location>
        <position position="74"/>
    </location>
    <ligand>
        <name>heme</name>
        <dbReference type="ChEBI" id="CHEBI:30413"/>
        <note>ligand shared with second transmembrane subunit</note>
    </ligand>
    <ligandPart>
        <name>Fe</name>
        <dbReference type="ChEBI" id="CHEBI:18248"/>
    </ligandPart>
</feature>
<comment type="subcellular location">
    <subcellularLocation>
        <location evidence="2">Cell inner membrane</location>
        <topology evidence="2">Multi-pass membrane protein</topology>
    </subcellularLocation>
</comment>
<comment type="pathway">
    <text evidence="3">Carbohydrate metabolism; tricarboxylic acid cycle.</text>
</comment>
<dbReference type="GO" id="GO:0046872">
    <property type="term" value="F:metal ion binding"/>
    <property type="evidence" value="ECO:0007669"/>
    <property type="project" value="UniProtKB-KW"/>
</dbReference>
<evidence type="ECO:0000256" key="1">
    <source>
        <dbReference type="ARBA" id="ARBA00004050"/>
    </source>
</evidence>
<dbReference type="OrthoDB" id="5612767at2"/>
<dbReference type="Gene3D" id="1.20.1300.10">
    <property type="entry name" value="Fumarate reductase/succinate dehydrogenase, transmembrane subunit"/>
    <property type="match status" value="1"/>
</dbReference>
<dbReference type="EMBL" id="FODO01000016">
    <property type="protein sequence ID" value="SEO73012.1"/>
    <property type="molecule type" value="Genomic_DNA"/>
</dbReference>
<evidence type="ECO:0000256" key="3">
    <source>
        <dbReference type="ARBA" id="ARBA00005163"/>
    </source>
</evidence>
<dbReference type="NCBIfam" id="TIGR02968">
    <property type="entry name" value="succ_dehyd_anc"/>
    <property type="match status" value="1"/>
</dbReference>
<reference evidence="20" key="1">
    <citation type="submission" date="2016-10" db="EMBL/GenBank/DDBJ databases">
        <authorList>
            <person name="Varghese N."/>
            <person name="Submissions S."/>
        </authorList>
    </citation>
    <scope>NUCLEOTIDE SEQUENCE [LARGE SCALE GENOMIC DNA]</scope>
    <source>
        <strain evidence="20">Nm76</strain>
    </source>
</reference>
<evidence type="ECO:0000256" key="5">
    <source>
        <dbReference type="ARBA" id="ARBA00022448"/>
    </source>
</evidence>
<dbReference type="GO" id="GO:0005886">
    <property type="term" value="C:plasma membrane"/>
    <property type="evidence" value="ECO:0007669"/>
    <property type="project" value="UniProtKB-SubCell"/>
</dbReference>
<feature type="transmembrane region" description="Helical" evidence="18">
    <location>
        <begin position="59"/>
        <end position="79"/>
    </location>
</feature>
<feature type="transmembrane region" description="Helical" evidence="18">
    <location>
        <begin position="91"/>
        <end position="110"/>
    </location>
</feature>
<evidence type="ECO:0000256" key="8">
    <source>
        <dbReference type="ARBA" id="ARBA00022532"/>
    </source>
</evidence>
<evidence type="ECO:0000256" key="15">
    <source>
        <dbReference type="ARBA" id="ARBA00023136"/>
    </source>
</evidence>
<keyword evidence="8" id="KW-0816">Tricarboxylic acid cycle</keyword>
<evidence type="ECO:0000256" key="6">
    <source>
        <dbReference type="ARBA" id="ARBA00022475"/>
    </source>
</evidence>
<dbReference type="GO" id="GO:0009055">
    <property type="term" value="F:electron transfer activity"/>
    <property type="evidence" value="ECO:0007669"/>
    <property type="project" value="TreeGrafter"/>
</dbReference>
<keyword evidence="6" id="KW-1003">Cell membrane</keyword>
<evidence type="ECO:0000256" key="13">
    <source>
        <dbReference type="ARBA" id="ARBA00022989"/>
    </source>
</evidence>
<proteinExistence type="predicted"/>
<evidence type="ECO:0000256" key="2">
    <source>
        <dbReference type="ARBA" id="ARBA00004429"/>
    </source>
</evidence>
<accession>A0A1H8S346</accession>
<evidence type="ECO:0000256" key="4">
    <source>
        <dbReference type="ARBA" id="ARBA00019425"/>
    </source>
</evidence>
<dbReference type="GO" id="GO:0020037">
    <property type="term" value="F:heme binding"/>
    <property type="evidence" value="ECO:0007669"/>
    <property type="project" value="InterPro"/>
</dbReference>
<evidence type="ECO:0000256" key="7">
    <source>
        <dbReference type="ARBA" id="ARBA00022519"/>
    </source>
</evidence>